<dbReference type="OrthoDB" id="9804819at2"/>
<dbReference type="SMART" id="SM00382">
    <property type="entry name" value="AAA"/>
    <property type="match status" value="1"/>
</dbReference>
<reference evidence="6 7" key="1">
    <citation type="journal article" date="2019" name="Microorganisms">
        <title>Paenibacillus lutrae sp. nov., A Chitinolytic Species Isolated from A River Otter in Castril Natural Park, Granada, Spain.</title>
        <authorList>
            <person name="Rodriguez M."/>
            <person name="Reina J.C."/>
            <person name="Bejar V."/>
            <person name="Llamas I."/>
        </authorList>
    </citation>
    <scope>NUCLEOTIDE SEQUENCE [LARGE SCALE GENOMIC DNA]</scope>
    <source>
        <strain evidence="6 7">N10</strain>
    </source>
</reference>
<organism evidence="6 7">
    <name type="scientific">Paenibacillus lutrae</name>
    <dbReference type="NCBI Taxonomy" id="2078573"/>
    <lineage>
        <taxon>Bacteria</taxon>
        <taxon>Bacillati</taxon>
        <taxon>Bacillota</taxon>
        <taxon>Bacilli</taxon>
        <taxon>Bacillales</taxon>
        <taxon>Paenibacillaceae</taxon>
        <taxon>Paenibacillus</taxon>
    </lineage>
</organism>
<keyword evidence="4 6" id="KW-0067">ATP-binding</keyword>
<dbReference type="PROSITE" id="PS00211">
    <property type="entry name" value="ABC_TRANSPORTER_1"/>
    <property type="match status" value="1"/>
</dbReference>
<evidence type="ECO:0000313" key="6">
    <source>
        <dbReference type="EMBL" id="MVO99404.1"/>
    </source>
</evidence>
<evidence type="ECO:0000256" key="4">
    <source>
        <dbReference type="ARBA" id="ARBA00022840"/>
    </source>
</evidence>
<keyword evidence="3" id="KW-0547">Nucleotide-binding</keyword>
<comment type="caution">
    <text evidence="6">The sequence shown here is derived from an EMBL/GenBank/DDBJ whole genome shotgun (WGS) entry which is preliminary data.</text>
</comment>
<dbReference type="Gene3D" id="3.40.50.300">
    <property type="entry name" value="P-loop containing nucleotide triphosphate hydrolases"/>
    <property type="match status" value="1"/>
</dbReference>
<dbReference type="Proteomes" id="UP000490800">
    <property type="component" value="Unassembled WGS sequence"/>
</dbReference>
<gene>
    <name evidence="6" type="ORF">EDM21_07665</name>
</gene>
<dbReference type="Pfam" id="PF00005">
    <property type="entry name" value="ABC_tran"/>
    <property type="match status" value="1"/>
</dbReference>
<sequence>METEQKQAMELVSVTKKIGGRTIIDNLSFTVRQGEICGFLGPNGSGKTTTIRMMVGLMAMTAGEIRIAGHSIRTHRSQALARVGAIVENPELYPYMTGKKNMIHFARMAAEPVSDQRINEIVDLVGLSDAIHDKVKTYSLGMRQRLGIAQALLHKPTVLILDEPTNGLDPAGIRELRDYLRELARQEKIAILISSHLLAEVELICDRALIIQSGRLVGERTVRGTAGEDELVLVELELKGMERARDASGQGYGLVKRESGIYTANIAKSAIPELVANLVRDGIEVYQVAIRKPTLEDTFLQLTKGDEAL</sequence>
<dbReference type="InterPro" id="IPR003439">
    <property type="entry name" value="ABC_transporter-like_ATP-bd"/>
</dbReference>
<protein>
    <submittedName>
        <fullName evidence="6">ATP-binding cassette domain-containing protein</fullName>
    </submittedName>
</protein>
<accession>A0A7X3FGP1</accession>
<dbReference type="PANTHER" id="PTHR43335">
    <property type="entry name" value="ABC TRANSPORTER, ATP-BINDING PROTEIN"/>
    <property type="match status" value="1"/>
</dbReference>
<evidence type="ECO:0000256" key="2">
    <source>
        <dbReference type="ARBA" id="ARBA00022448"/>
    </source>
</evidence>
<comment type="similarity">
    <text evidence="1">Belongs to the ABC transporter superfamily.</text>
</comment>
<keyword evidence="2" id="KW-0813">Transport</keyword>
<name>A0A7X3FGP1_9BACL</name>
<evidence type="ECO:0000256" key="3">
    <source>
        <dbReference type="ARBA" id="ARBA00022741"/>
    </source>
</evidence>
<dbReference type="SUPFAM" id="SSF52540">
    <property type="entry name" value="P-loop containing nucleoside triphosphate hydrolases"/>
    <property type="match status" value="1"/>
</dbReference>
<feature type="domain" description="ABC transporter" evidence="5">
    <location>
        <begin position="9"/>
        <end position="238"/>
    </location>
</feature>
<dbReference type="AlphaFoldDB" id="A0A7X3FGP1"/>
<dbReference type="InterPro" id="IPR003593">
    <property type="entry name" value="AAA+_ATPase"/>
</dbReference>
<dbReference type="GO" id="GO:0016887">
    <property type="term" value="F:ATP hydrolysis activity"/>
    <property type="evidence" value="ECO:0007669"/>
    <property type="project" value="InterPro"/>
</dbReference>
<dbReference type="InterPro" id="IPR017871">
    <property type="entry name" value="ABC_transporter-like_CS"/>
</dbReference>
<evidence type="ECO:0000256" key="1">
    <source>
        <dbReference type="ARBA" id="ARBA00005417"/>
    </source>
</evidence>
<proteinExistence type="inferred from homology"/>
<evidence type="ECO:0000259" key="5">
    <source>
        <dbReference type="PROSITE" id="PS50893"/>
    </source>
</evidence>
<dbReference type="EMBL" id="RHLK01000003">
    <property type="protein sequence ID" value="MVO99404.1"/>
    <property type="molecule type" value="Genomic_DNA"/>
</dbReference>
<keyword evidence="7" id="KW-1185">Reference proteome</keyword>
<dbReference type="GO" id="GO:0005524">
    <property type="term" value="F:ATP binding"/>
    <property type="evidence" value="ECO:0007669"/>
    <property type="project" value="UniProtKB-KW"/>
</dbReference>
<dbReference type="PANTHER" id="PTHR43335:SF4">
    <property type="entry name" value="ABC TRANSPORTER, ATP-BINDING PROTEIN"/>
    <property type="match status" value="1"/>
</dbReference>
<dbReference type="PROSITE" id="PS50893">
    <property type="entry name" value="ABC_TRANSPORTER_2"/>
    <property type="match status" value="1"/>
</dbReference>
<evidence type="ECO:0000313" key="7">
    <source>
        <dbReference type="Proteomes" id="UP000490800"/>
    </source>
</evidence>
<dbReference type="InterPro" id="IPR027417">
    <property type="entry name" value="P-loop_NTPase"/>
</dbReference>